<keyword evidence="6" id="KW-1185">Reference proteome</keyword>
<feature type="domain" description="Cell envelope-related transcriptional attenuator" evidence="4">
    <location>
        <begin position="81"/>
        <end position="229"/>
    </location>
</feature>
<keyword evidence="3" id="KW-0812">Transmembrane</keyword>
<organism evidence="5 6">
    <name type="scientific">Desulfitobacterium dichloroeliminans (strain LMG P-21439 / DCA1)</name>
    <dbReference type="NCBI Taxonomy" id="871963"/>
    <lineage>
        <taxon>Bacteria</taxon>
        <taxon>Bacillati</taxon>
        <taxon>Bacillota</taxon>
        <taxon>Clostridia</taxon>
        <taxon>Eubacteriales</taxon>
        <taxon>Desulfitobacteriaceae</taxon>
        <taxon>Desulfitobacterium</taxon>
    </lineage>
</organism>
<comment type="similarity">
    <text evidence="1">Belongs to the LytR/CpsA/Psr (LCP) family.</text>
</comment>
<proteinExistence type="inferred from homology"/>
<dbReference type="eggNOG" id="COG1316">
    <property type="taxonomic scope" value="Bacteria"/>
</dbReference>
<dbReference type="AlphaFoldDB" id="L0F8U5"/>
<dbReference type="NCBIfam" id="TIGR00350">
    <property type="entry name" value="lytR_cpsA_psr"/>
    <property type="match status" value="1"/>
</dbReference>
<evidence type="ECO:0000256" key="1">
    <source>
        <dbReference type="ARBA" id="ARBA00006068"/>
    </source>
</evidence>
<dbReference type="PANTHER" id="PTHR33392">
    <property type="entry name" value="POLYISOPRENYL-TEICHOIC ACID--PEPTIDOGLYCAN TEICHOIC ACID TRANSFERASE TAGU"/>
    <property type="match status" value="1"/>
</dbReference>
<dbReference type="Proteomes" id="UP000010797">
    <property type="component" value="Chromosome"/>
</dbReference>
<dbReference type="STRING" id="871963.Desdi_2837"/>
<dbReference type="PANTHER" id="PTHR33392:SF6">
    <property type="entry name" value="POLYISOPRENYL-TEICHOIC ACID--PEPTIDOGLYCAN TEICHOIC ACID TRANSFERASE TAGU"/>
    <property type="match status" value="1"/>
</dbReference>
<feature type="region of interest" description="Disordered" evidence="2">
    <location>
        <begin position="326"/>
        <end position="414"/>
    </location>
</feature>
<dbReference type="KEGG" id="ddl:Desdi_2837"/>
<dbReference type="EMBL" id="CP003344">
    <property type="protein sequence ID" value="AGA70249.1"/>
    <property type="molecule type" value="Genomic_DNA"/>
</dbReference>
<dbReference type="InterPro" id="IPR004474">
    <property type="entry name" value="LytR_CpsA_psr"/>
</dbReference>
<dbReference type="Pfam" id="PF03816">
    <property type="entry name" value="LytR_cpsA_psr"/>
    <property type="match status" value="1"/>
</dbReference>
<accession>L0F8U5</accession>
<protein>
    <submittedName>
        <fullName evidence="5">Transcriptional attenuator, LytR family</fullName>
    </submittedName>
</protein>
<sequence>MRRKSDSNSKRRKNGRKRKLFLTFMVMILLAVGVLLGFSVLTDLKIMPNSPNGQLTTEELKNSISVLLIGADQRPGEEKFNTDTIILATIDPKSARVSLLSIPRDTRVSIPGYKNIKINGVAPLTDLENLVDVVADLTGVPIAGYIQTNFNGFKQIIDTLGGITVDVEKDMYYETGDAVDGIINLQKGLQQLDGAQALQYARFRNDALADISRTARQQVVLKAVAEEMLQLSTLPKLPWLIPQLNDAVNSNVELRTMFKMSTTVVKFKDISILTQTLPGRFHDINGISYWDVDREEAQRVVSNLFRGITTEKVIDDTVIDLLEPIEPIDDNPLPQVPGSPVDPNGQESSEYQDAVPDAGNPQEEADVDGENREEEKESKPQEIPRIPENIQNPDEENTKKPNEPQTDVLLNKET</sequence>
<keyword evidence="3" id="KW-0472">Membrane</keyword>
<reference evidence="6" key="1">
    <citation type="submission" date="2012-02" db="EMBL/GenBank/DDBJ databases">
        <title>Complete sequence of Desulfitobacterium dichloroeliminans LMG P-21439.</title>
        <authorList>
            <person name="Lucas S."/>
            <person name="Han J."/>
            <person name="Lapidus A."/>
            <person name="Cheng J.-F."/>
            <person name="Goodwin L."/>
            <person name="Pitluck S."/>
            <person name="Peters L."/>
            <person name="Ovchinnikova G."/>
            <person name="Teshima H."/>
            <person name="Detter J.C."/>
            <person name="Han C."/>
            <person name="Tapia R."/>
            <person name="Land M."/>
            <person name="Hauser L."/>
            <person name="Kyrpides N."/>
            <person name="Ivanova N."/>
            <person name="Pagani I."/>
            <person name="Kruse T."/>
            <person name="de Vos W.M."/>
            <person name="Boon N."/>
            <person name="Smidt H."/>
            <person name="Woyke T."/>
        </authorList>
    </citation>
    <scope>NUCLEOTIDE SEQUENCE [LARGE SCALE GENOMIC DNA]</scope>
    <source>
        <strain evidence="6">LMG P-21439 / DCA1</strain>
    </source>
</reference>
<gene>
    <name evidence="5" type="ordered locus">Desdi_2837</name>
</gene>
<evidence type="ECO:0000256" key="2">
    <source>
        <dbReference type="SAM" id="MobiDB-lite"/>
    </source>
</evidence>
<feature type="compositionally biased region" description="Basic and acidic residues" evidence="2">
    <location>
        <begin position="369"/>
        <end position="382"/>
    </location>
</feature>
<evidence type="ECO:0000313" key="5">
    <source>
        <dbReference type="EMBL" id="AGA70249.1"/>
    </source>
</evidence>
<keyword evidence="3" id="KW-1133">Transmembrane helix</keyword>
<evidence type="ECO:0000256" key="3">
    <source>
        <dbReference type="SAM" id="Phobius"/>
    </source>
</evidence>
<dbReference type="InterPro" id="IPR050922">
    <property type="entry name" value="LytR/CpsA/Psr_CW_biosynth"/>
</dbReference>
<evidence type="ECO:0000313" key="6">
    <source>
        <dbReference type="Proteomes" id="UP000010797"/>
    </source>
</evidence>
<feature type="transmembrane region" description="Helical" evidence="3">
    <location>
        <begin position="20"/>
        <end position="41"/>
    </location>
</feature>
<dbReference type="Gene3D" id="3.40.630.190">
    <property type="entry name" value="LCP protein"/>
    <property type="match status" value="1"/>
</dbReference>
<dbReference type="HOGENOM" id="CLU_016455_5_5_9"/>
<evidence type="ECO:0000259" key="4">
    <source>
        <dbReference type="Pfam" id="PF03816"/>
    </source>
</evidence>
<name>L0F8U5_DESDL</name>